<dbReference type="HOGENOM" id="CLU_049876_0_0_4"/>
<evidence type="ECO:0000256" key="1">
    <source>
        <dbReference type="SAM" id="SignalP"/>
    </source>
</evidence>
<dbReference type="Proteomes" id="UP000000231">
    <property type="component" value="Chromosome"/>
</dbReference>
<dbReference type="KEGG" id="pnu:Pnuc_0545"/>
<name>A4SWA1_POLAQ</name>
<dbReference type="GeneID" id="31480900"/>
<proteinExistence type="predicted"/>
<dbReference type="AlphaFoldDB" id="A4SWA1"/>
<gene>
    <name evidence="2" type="ordered locus">Pnuc_0545</name>
</gene>
<keyword evidence="1" id="KW-0732">Signal</keyword>
<dbReference type="eggNOG" id="ENOG502Z9G8">
    <property type="taxonomic scope" value="Bacteria"/>
</dbReference>
<evidence type="ECO:0000313" key="3">
    <source>
        <dbReference type="Proteomes" id="UP000000231"/>
    </source>
</evidence>
<dbReference type="EMBL" id="CP000655">
    <property type="protein sequence ID" value="ABP33765.1"/>
    <property type="molecule type" value="Genomic_DNA"/>
</dbReference>
<feature type="signal peptide" evidence="1">
    <location>
        <begin position="1"/>
        <end position="24"/>
    </location>
</feature>
<protein>
    <submittedName>
        <fullName evidence="2">Putative cytochrome c1 signal peptide protein</fullName>
    </submittedName>
</protein>
<sequence>MKKFLFTFLIGFILLCLNLGSAQALPLFSRQTGQNCVACHAGGQYPELTPYGRYFKLTGYTIGERTTIPVSVQFVGGAATSTNGNNGTGQVHQSGKLEPNYLFLDVGGKIFDNFGAFSQWYYASDEQVSGKGSVPNQNSFAADVQDWRYADHYVGNSADPVKDIIWGASLNNYAGVTDVWNSSPMWMYPYMGSTRNSSTYGLPFSTRLSAYSIHNPGYGVYAYINKNFYAEADLYQSGGSGAFSWLTYPASNSNPNNSPVYLQGVNPYVRLAYQSDEHAGHNWMIGLLGANINQYSSCNTVSASASYRGAALTCNGPVNSPALSAGTVKFQDRAIDGQYQYLVDPHTVTAQARYTKENISDPTGILYSNPNNTTNSFMSKVSYVYDATYGAAVAFQNITGTSDTYYGTNAVSGAALNPNSTAWIPSIWYQPLQNLRLTYQYTAFTKFNGGTINYNGLGTNASANNASWLYLWLAM</sequence>
<organism evidence="2 3">
    <name type="scientific">Polynucleobacter asymbioticus (strain DSM 18221 / CIP 109841 / QLW-P1DMWA-1)</name>
    <name type="common">Polynucleobacter necessarius subsp. asymbioticus</name>
    <dbReference type="NCBI Taxonomy" id="312153"/>
    <lineage>
        <taxon>Bacteria</taxon>
        <taxon>Pseudomonadati</taxon>
        <taxon>Pseudomonadota</taxon>
        <taxon>Betaproteobacteria</taxon>
        <taxon>Burkholderiales</taxon>
        <taxon>Burkholderiaceae</taxon>
        <taxon>Polynucleobacter</taxon>
    </lineage>
</organism>
<feature type="chain" id="PRO_5002672291" evidence="1">
    <location>
        <begin position="25"/>
        <end position="475"/>
    </location>
</feature>
<evidence type="ECO:0000313" key="2">
    <source>
        <dbReference type="EMBL" id="ABP33765.1"/>
    </source>
</evidence>
<keyword evidence="3" id="KW-1185">Reference proteome</keyword>
<reference evidence="2 3" key="1">
    <citation type="journal article" date="2012" name="Stand. Genomic Sci.">
        <title>Complete genome sequence of Polynucleobacter necessarius subsp. asymbioticus type strain (QLW-P1DMWA-1(T)).</title>
        <authorList>
            <person name="Meincke L."/>
            <person name="Copeland A."/>
            <person name="Lapidus A."/>
            <person name="Lucas S."/>
            <person name="Berry K.W."/>
            <person name="Del Rio T.G."/>
            <person name="Hammon N."/>
            <person name="Dalin E."/>
            <person name="Tice H."/>
            <person name="Pitluck S."/>
            <person name="Richardson P."/>
            <person name="Bruce D."/>
            <person name="Goodwin L."/>
            <person name="Han C."/>
            <person name="Tapia R."/>
            <person name="Detter J.C."/>
            <person name="Schmutz J."/>
            <person name="Brettin T."/>
            <person name="Larimer F."/>
            <person name="Land M."/>
            <person name="Hauser L."/>
            <person name="Kyrpides N.C."/>
            <person name="Ivanova N."/>
            <person name="Goker M."/>
            <person name="Woyke T."/>
            <person name="Wu Q.L."/>
            <person name="Pockl M."/>
            <person name="Hahn M.W."/>
            <person name="Klenk H.P."/>
        </authorList>
    </citation>
    <scope>NUCLEOTIDE SEQUENCE [LARGE SCALE GENOMIC DNA]</scope>
    <source>
        <strain evidence="3">DSM 18221 / CIP 109841 / QLW-P1DMWA-1</strain>
    </source>
</reference>
<dbReference type="RefSeq" id="WP_011902390.1">
    <property type="nucleotide sequence ID" value="NC_009379.1"/>
</dbReference>
<accession>A4SWA1</accession>